<evidence type="ECO:0000256" key="1">
    <source>
        <dbReference type="ARBA" id="ARBA00022801"/>
    </source>
</evidence>
<gene>
    <name evidence="4" type="ORF">SCOCK_810013</name>
</gene>
<feature type="transmembrane region" description="Helical" evidence="2">
    <location>
        <begin position="68"/>
        <end position="88"/>
    </location>
</feature>
<dbReference type="InterPro" id="IPR036457">
    <property type="entry name" value="PPM-type-like_dom_sf"/>
</dbReference>
<keyword evidence="5" id="KW-1185">Reference proteome</keyword>
<name>A0A9W4GXV5_9ACTN</name>
<comment type="caution">
    <text evidence="4">The sequence shown here is derived from an EMBL/GenBank/DDBJ whole genome shotgun (WGS) entry which is preliminary data.</text>
</comment>
<keyword evidence="2" id="KW-0472">Membrane</keyword>
<dbReference type="AlphaFoldDB" id="A0A9W4GXV5"/>
<keyword evidence="2" id="KW-1133">Transmembrane helix</keyword>
<organism evidence="4 5">
    <name type="scientific">Actinacidiphila cocklensis</name>
    <dbReference type="NCBI Taxonomy" id="887465"/>
    <lineage>
        <taxon>Bacteria</taxon>
        <taxon>Bacillati</taxon>
        <taxon>Actinomycetota</taxon>
        <taxon>Actinomycetes</taxon>
        <taxon>Kitasatosporales</taxon>
        <taxon>Streptomycetaceae</taxon>
        <taxon>Actinacidiphila</taxon>
    </lineage>
</organism>
<evidence type="ECO:0000256" key="2">
    <source>
        <dbReference type="SAM" id="Phobius"/>
    </source>
</evidence>
<keyword evidence="2" id="KW-0812">Transmembrane</keyword>
<keyword evidence="1" id="KW-0378">Hydrolase</keyword>
<dbReference type="Proteomes" id="UP001152519">
    <property type="component" value="Unassembled WGS sequence"/>
</dbReference>
<feature type="domain" description="PPM-type phosphatase" evidence="3">
    <location>
        <begin position="118"/>
        <end position="340"/>
    </location>
</feature>
<sequence length="348" mass="36466">MAPLLLTVAVGVTALATPRDFAVSRLLPAAPALAASMWSVSATVGLGALALVVVVTIEVLYHQSATYFTGGAIAAVTAAAGYACHIRLQRERALFEVRSVAEAAQSVVLRPIPRRICGVSIETLYVAAAAQARIGGDLYEAVDTPHGLRVLIGDVRGKGLAAVGAAGAVVNSFREAAYDEPDLAALARRMDTSMVRYSATFPTSESAERFATVVVAQIPHGGGRATVLNCGHPPPILMRGADISVLEPTAPSPPLHMAGLIGGDYTVDTLPLAPGDQLLLYTDGVTETRNRSGTFFPLLTWLRGQVDVPPRRMLDELHGQLLRFSGGGLDDDIAALVVRVESIDDEAA</sequence>
<dbReference type="PANTHER" id="PTHR43156:SF2">
    <property type="entry name" value="STAGE II SPORULATION PROTEIN E"/>
    <property type="match status" value="1"/>
</dbReference>
<dbReference type="InterPro" id="IPR001932">
    <property type="entry name" value="PPM-type_phosphatase-like_dom"/>
</dbReference>
<proteinExistence type="predicted"/>
<dbReference type="EMBL" id="CAJSLV010000116">
    <property type="protein sequence ID" value="CAG6399130.1"/>
    <property type="molecule type" value="Genomic_DNA"/>
</dbReference>
<dbReference type="FunFam" id="3.60.40.10:FF:000058">
    <property type="entry name" value="Stage II sporulation protein E"/>
    <property type="match status" value="1"/>
</dbReference>
<evidence type="ECO:0000259" key="3">
    <source>
        <dbReference type="PROSITE" id="PS51746"/>
    </source>
</evidence>
<protein>
    <submittedName>
        <fullName evidence="4">Serine phosphatase RsbU, regulator of sigma subunit</fullName>
    </submittedName>
</protein>
<reference evidence="4" key="1">
    <citation type="submission" date="2021-05" db="EMBL/GenBank/DDBJ databases">
        <authorList>
            <person name="Arsene-Ploetze F."/>
        </authorList>
    </citation>
    <scope>NUCLEOTIDE SEQUENCE</scope>
    <source>
        <strain evidence="4">DSM 42138</strain>
    </source>
</reference>
<dbReference type="Pfam" id="PF07228">
    <property type="entry name" value="SpoIIE"/>
    <property type="match status" value="1"/>
</dbReference>
<dbReference type="PANTHER" id="PTHR43156">
    <property type="entry name" value="STAGE II SPORULATION PROTEIN E-RELATED"/>
    <property type="match status" value="1"/>
</dbReference>
<evidence type="ECO:0000313" key="4">
    <source>
        <dbReference type="EMBL" id="CAG6399130.1"/>
    </source>
</evidence>
<evidence type="ECO:0000313" key="5">
    <source>
        <dbReference type="Proteomes" id="UP001152519"/>
    </source>
</evidence>
<feature type="transmembrane region" description="Helical" evidence="2">
    <location>
        <begin position="44"/>
        <end position="61"/>
    </location>
</feature>
<dbReference type="GO" id="GO:0016791">
    <property type="term" value="F:phosphatase activity"/>
    <property type="evidence" value="ECO:0007669"/>
    <property type="project" value="TreeGrafter"/>
</dbReference>
<dbReference type="SMART" id="SM00331">
    <property type="entry name" value="PP2C_SIG"/>
    <property type="match status" value="1"/>
</dbReference>
<dbReference type="InterPro" id="IPR052016">
    <property type="entry name" value="Bact_Sigma-Reg"/>
</dbReference>
<accession>A0A9W4GXV5</accession>
<dbReference type="Gene3D" id="3.60.40.10">
    <property type="entry name" value="PPM-type phosphatase domain"/>
    <property type="match status" value="1"/>
</dbReference>
<dbReference type="PROSITE" id="PS51746">
    <property type="entry name" value="PPM_2"/>
    <property type="match status" value="1"/>
</dbReference>
<dbReference type="SUPFAM" id="SSF81606">
    <property type="entry name" value="PP2C-like"/>
    <property type="match status" value="1"/>
</dbReference>